<organism evidence="2 3">
    <name type="scientific">Listeria innocua ATCC 33091</name>
    <dbReference type="NCBI Taxonomy" id="1002366"/>
    <lineage>
        <taxon>Bacteria</taxon>
        <taxon>Bacillati</taxon>
        <taxon>Bacillota</taxon>
        <taxon>Bacilli</taxon>
        <taxon>Bacillales</taxon>
        <taxon>Listeriaceae</taxon>
        <taxon>Listeria</taxon>
    </lineage>
</organism>
<dbReference type="Proteomes" id="UP000003597">
    <property type="component" value="Unassembled WGS sequence"/>
</dbReference>
<name>A0AB72Z6E4_LISIO</name>
<keyword evidence="1" id="KW-0812">Transmembrane</keyword>
<evidence type="ECO:0000313" key="2">
    <source>
        <dbReference type="EMBL" id="EHN60455.1"/>
    </source>
</evidence>
<protein>
    <submittedName>
        <fullName evidence="2">Uncharacterized protein</fullName>
    </submittedName>
</protein>
<keyword evidence="1" id="KW-1133">Transmembrane helix</keyword>
<evidence type="ECO:0000256" key="1">
    <source>
        <dbReference type="SAM" id="Phobius"/>
    </source>
</evidence>
<sequence>MESVYLIFFNVFNGLMAVSKNKGLTSIAIISSILFGLPFIGTDIYENQRSLTFKK</sequence>
<feature type="transmembrane region" description="Helical" evidence="1">
    <location>
        <begin position="24"/>
        <end position="45"/>
    </location>
</feature>
<keyword evidence="1" id="KW-0472">Membrane</keyword>
<accession>A0AB72Z6E4</accession>
<keyword evidence="3" id="KW-1185">Reference proteome</keyword>
<proteinExistence type="predicted"/>
<dbReference type="AlphaFoldDB" id="A0AB72Z6E4"/>
<gene>
    <name evidence="2" type="ORF">HMPREF0557_02380</name>
</gene>
<comment type="caution">
    <text evidence="2">The sequence shown here is derived from an EMBL/GenBank/DDBJ whole genome shotgun (WGS) entry which is preliminary data.</text>
</comment>
<dbReference type="EMBL" id="AGCN01000036">
    <property type="protein sequence ID" value="EHN60455.1"/>
    <property type="molecule type" value="Genomic_DNA"/>
</dbReference>
<reference evidence="2 3" key="1">
    <citation type="submission" date="2011-08" db="EMBL/GenBank/DDBJ databases">
        <authorList>
            <person name="Weinstock G."/>
            <person name="Sodergren E."/>
            <person name="Clifton S."/>
            <person name="Fulton L."/>
            <person name="Fulton B."/>
            <person name="Courtney L."/>
            <person name="Fronick C."/>
            <person name="Harrison M."/>
            <person name="Strong C."/>
            <person name="Farmer C."/>
            <person name="Delahaunty K."/>
            <person name="Markovic C."/>
            <person name="Hall O."/>
            <person name="Minx P."/>
            <person name="Tomlinson C."/>
            <person name="Mitreva M."/>
            <person name="Hou S."/>
            <person name="Chen J."/>
            <person name="Wollam A."/>
            <person name="Pepin K.H."/>
            <person name="Johnson M."/>
            <person name="Bhonagiri V."/>
            <person name="Zhang X."/>
            <person name="Suruliraj S."/>
            <person name="Warren W."/>
            <person name="Chinwalla A."/>
            <person name="Mardis E.R."/>
            <person name="Wilson R.K."/>
        </authorList>
    </citation>
    <scope>NUCLEOTIDE SEQUENCE [LARGE SCALE GENOMIC DNA]</scope>
    <source>
        <strain evidence="2 3">ATCC 33091</strain>
    </source>
</reference>
<evidence type="ECO:0000313" key="3">
    <source>
        <dbReference type="Proteomes" id="UP000003597"/>
    </source>
</evidence>